<accession>A0A401X750</accession>
<dbReference type="RefSeq" id="WP_124297500.1">
    <property type="nucleotide sequence ID" value="NZ_BDEV01000113.1"/>
</dbReference>
<name>A0A401X750_ACEPA</name>
<evidence type="ECO:0000313" key="2">
    <source>
        <dbReference type="Proteomes" id="UP000287385"/>
    </source>
</evidence>
<organism evidence="1 2">
    <name type="scientific">Acetobacter pasteurianus NBRC 3278</name>
    <dbReference type="NCBI Taxonomy" id="1226660"/>
    <lineage>
        <taxon>Bacteria</taxon>
        <taxon>Pseudomonadati</taxon>
        <taxon>Pseudomonadota</taxon>
        <taxon>Alphaproteobacteria</taxon>
        <taxon>Acetobacterales</taxon>
        <taxon>Acetobacteraceae</taxon>
        <taxon>Acetobacter</taxon>
    </lineage>
</organism>
<keyword evidence="2" id="KW-1185">Reference proteome</keyword>
<gene>
    <name evidence="1" type="ORF">NBRC3278_2679</name>
</gene>
<dbReference type="AlphaFoldDB" id="A0A401X750"/>
<dbReference type="EMBL" id="BDEV01000113">
    <property type="protein sequence ID" value="GCD63586.1"/>
    <property type="molecule type" value="Genomic_DNA"/>
</dbReference>
<comment type="caution">
    <text evidence="1">The sequence shown here is derived from an EMBL/GenBank/DDBJ whole genome shotgun (WGS) entry which is preliminary data.</text>
</comment>
<proteinExistence type="predicted"/>
<protein>
    <submittedName>
        <fullName evidence="1">Uncharacterized protein</fullName>
    </submittedName>
</protein>
<evidence type="ECO:0000313" key="1">
    <source>
        <dbReference type="EMBL" id="GCD63586.1"/>
    </source>
</evidence>
<dbReference type="Proteomes" id="UP000287385">
    <property type="component" value="Unassembled WGS sequence"/>
</dbReference>
<sequence length="107" mass="12123">MCTNDYSNAEFSKEEVEKCVQAMSRTACIEALELIASGFVIIELTSDRRDVYIDRLHGVEVRDPDNPCRKMLMSGAWPLFRAGMINQFGTVTPAGMKLLKERKCMRS</sequence>
<reference evidence="1 2" key="1">
    <citation type="submission" date="2016-06" db="EMBL/GenBank/DDBJ databases">
        <title>Acetobacter pasteurianus NBRC 3278 whole genome sequencing project.</title>
        <authorList>
            <person name="Matsutani M."/>
            <person name="Shiwa Y."/>
            <person name="Okamoto-Kainuma A."/>
            <person name="Ishikawa M."/>
            <person name="Koizumi Y."/>
            <person name="Yoshikawa H."/>
            <person name="Yakushi T."/>
            <person name="Matsushita K."/>
        </authorList>
    </citation>
    <scope>NUCLEOTIDE SEQUENCE [LARGE SCALE GENOMIC DNA]</scope>
    <source>
        <strain evidence="1 2">NBRC 3278</strain>
    </source>
</reference>